<sequence length="272" mass="31169">MIKNSAIVAIVDSYDKFTEVEKLIADYFIKNKHKEDFSIKNIKNKLHVSESSITRFSQKCGFKGYREFIYRYEEGFLKGISKSSFNVEEVLNTYGRILNMFPSLIDNEQIDRIADLIIKSKSVLFVGIGSSGLVAREMQSRLTRLGILVMAIDYQDEMRMRAVFQKENSLLIGISLSANKESVLFALKQAKENGAKTILVTSNSKDNFSFVDEKVIIPTIEDLRGGNIISPQFPVLVFMDFCYNKIIKNNLEDDYRKLLHKKTIDALEEDKK</sequence>
<dbReference type="CDD" id="cd05013">
    <property type="entry name" value="SIS_RpiR"/>
    <property type="match status" value="1"/>
</dbReference>
<organism evidence="6">
    <name type="scientific">Anaerococcus vaginalis</name>
    <dbReference type="NCBI Taxonomy" id="33037"/>
    <lineage>
        <taxon>Bacteria</taxon>
        <taxon>Bacillati</taxon>
        <taxon>Bacillota</taxon>
        <taxon>Tissierellia</taxon>
        <taxon>Tissierellales</taxon>
        <taxon>Peptoniphilaceae</taxon>
        <taxon>Anaerococcus</taxon>
    </lineage>
</organism>
<dbReference type="InterPro" id="IPR036388">
    <property type="entry name" value="WH-like_DNA-bd_sf"/>
</dbReference>
<keyword evidence="3" id="KW-0804">Transcription</keyword>
<dbReference type="InterPro" id="IPR000281">
    <property type="entry name" value="HTH_RpiR"/>
</dbReference>
<evidence type="ECO:0000259" key="5">
    <source>
        <dbReference type="PROSITE" id="PS51464"/>
    </source>
</evidence>
<protein>
    <submittedName>
        <fullName evidence="6">HTH-type transcriptional regulator MurR</fullName>
    </submittedName>
</protein>
<dbReference type="Pfam" id="PF01418">
    <property type="entry name" value="HTH_6"/>
    <property type="match status" value="1"/>
</dbReference>
<dbReference type="InterPro" id="IPR035472">
    <property type="entry name" value="RpiR-like_SIS"/>
</dbReference>
<dbReference type="GO" id="GO:1901135">
    <property type="term" value="P:carbohydrate derivative metabolic process"/>
    <property type="evidence" value="ECO:0007669"/>
    <property type="project" value="InterPro"/>
</dbReference>
<dbReference type="InterPro" id="IPR047640">
    <property type="entry name" value="RpiR-like"/>
</dbReference>
<dbReference type="InterPro" id="IPR001347">
    <property type="entry name" value="SIS_dom"/>
</dbReference>
<dbReference type="PROSITE" id="PS51071">
    <property type="entry name" value="HTH_RPIR"/>
    <property type="match status" value="1"/>
</dbReference>
<gene>
    <name evidence="6" type="primary">murR_1</name>
    <name evidence="6" type="ORF">AVLFYP127_00217</name>
</gene>
<dbReference type="SUPFAM" id="SSF46689">
    <property type="entry name" value="Homeodomain-like"/>
    <property type="match status" value="1"/>
</dbReference>
<accession>A0A6N2SGY0</accession>
<dbReference type="InterPro" id="IPR009057">
    <property type="entry name" value="Homeodomain-like_sf"/>
</dbReference>
<keyword evidence="1" id="KW-0805">Transcription regulation</keyword>
<dbReference type="RefSeq" id="WP_019118702.1">
    <property type="nucleotide sequence ID" value="NZ_CACRSW010000012.1"/>
</dbReference>
<dbReference type="PANTHER" id="PTHR30514:SF21">
    <property type="entry name" value="RPIR-FAMILY TRANSCRIPTIONAL REGULATOR"/>
    <property type="match status" value="1"/>
</dbReference>
<dbReference type="AlphaFoldDB" id="A0A6N2SGY0"/>
<evidence type="ECO:0000313" key="6">
    <source>
        <dbReference type="EMBL" id="VYS91798.1"/>
    </source>
</evidence>
<dbReference type="InterPro" id="IPR046348">
    <property type="entry name" value="SIS_dom_sf"/>
</dbReference>
<dbReference type="GO" id="GO:0003700">
    <property type="term" value="F:DNA-binding transcription factor activity"/>
    <property type="evidence" value="ECO:0007669"/>
    <property type="project" value="InterPro"/>
</dbReference>
<proteinExistence type="predicted"/>
<dbReference type="Gene3D" id="3.40.50.10490">
    <property type="entry name" value="Glucose-6-phosphate isomerase like protein, domain 1"/>
    <property type="match status" value="1"/>
</dbReference>
<evidence type="ECO:0000256" key="3">
    <source>
        <dbReference type="ARBA" id="ARBA00023163"/>
    </source>
</evidence>
<dbReference type="PANTHER" id="PTHR30514">
    <property type="entry name" value="GLUCOKINASE"/>
    <property type="match status" value="1"/>
</dbReference>
<dbReference type="GO" id="GO:0003677">
    <property type="term" value="F:DNA binding"/>
    <property type="evidence" value="ECO:0007669"/>
    <property type="project" value="UniProtKB-KW"/>
</dbReference>
<dbReference type="Gene3D" id="1.10.10.10">
    <property type="entry name" value="Winged helix-like DNA-binding domain superfamily/Winged helix DNA-binding domain"/>
    <property type="match status" value="1"/>
</dbReference>
<evidence type="ECO:0000256" key="1">
    <source>
        <dbReference type="ARBA" id="ARBA00023015"/>
    </source>
</evidence>
<dbReference type="SUPFAM" id="SSF53697">
    <property type="entry name" value="SIS domain"/>
    <property type="match status" value="1"/>
</dbReference>
<reference evidence="6" key="1">
    <citation type="submission" date="2019-11" db="EMBL/GenBank/DDBJ databases">
        <authorList>
            <person name="Feng L."/>
        </authorList>
    </citation>
    <scope>NUCLEOTIDE SEQUENCE</scope>
    <source>
        <strain evidence="6">AvaginalisLFYP127</strain>
    </source>
</reference>
<dbReference type="Pfam" id="PF01380">
    <property type="entry name" value="SIS"/>
    <property type="match status" value="1"/>
</dbReference>
<feature type="domain" description="SIS" evidence="5">
    <location>
        <begin position="113"/>
        <end position="252"/>
    </location>
</feature>
<feature type="domain" description="HTH rpiR-type" evidence="4">
    <location>
        <begin position="4"/>
        <end position="79"/>
    </location>
</feature>
<name>A0A6N2SGY0_9FIRM</name>
<dbReference type="PROSITE" id="PS51464">
    <property type="entry name" value="SIS"/>
    <property type="match status" value="1"/>
</dbReference>
<dbReference type="GO" id="GO:0097367">
    <property type="term" value="F:carbohydrate derivative binding"/>
    <property type="evidence" value="ECO:0007669"/>
    <property type="project" value="InterPro"/>
</dbReference>
<dbReference type="EMBL" id="CACRSW010000012">
    <property type="protein sequence ID" value="VYS91798.1"/>
    <property type="molecule type" value="Genomic_DNA"/>
</dbReference>
<evidence type="ECO:0000256" key="2">
    <source>
        <dbReference type="ARBA" id="ARBA00023125"/>
    </source>
</evidence>
<evidence type="ECO:0000259" key="4">
    <source>
        <dbReference type="PROSITE" id="PS51071"/>
    </source>
</evidence>
<keyword evidence="2" id="KW-0238">DNA-binding</keyword>